<evidence type="ECO:0000313" key="7">
    <source>
        <dbReference type="EMBL" id="MFD2548312.1"/>
    </source>
</evidence>
<evidence type="ECO:0000256" key="3">
    <source>
        <dbReference type="ARBA" id="ARBA00022989"/>
    </source>
</evidence>
<feature type="transmembrane region" description="Helical" evidence="5">
    <location>
        <begin position="81"/>
        <end position="101"/>
    </location>
</feature>
<evidence type="ECO:0000256" key="2">
    <source>
        <dbReference type="ARBA" id="ARBA00022692"/>
    </source>
</evidence>
<protein>
    <submittedName>
        <fullName evidence="7">MFS transporter</fullName>
    </submittedName>
</protein>
<feature type="transmembrane region" description="Helical" evidence="5">
    <location>
        <begin position="107"/>
        <end position="129"/>
    </location>
</feature>
<feature type="transmembrane region" description="Helical" evidence="5">
    <location>
        <begin position="393"/>
        <end position="411"/>
    </location>
</feature>
<name>A0ABW5KH66_9SPHI</name>
<feature type="transmembrane region" description="Helical" evidence="5">
    <location>
        <begin position="49"/>
        <end position="69"/>
    </location>
</feature>
<accession>A0ABW5KH66</accession>
<comment type="subcellular location">
    <subcellularLocation>
        <location evidence="1">Endomembrane system</location>
        <topology evidence="1">Multi-pass membrane protein</topology>
    </subcellularLocation>
</comment>
<evidence type="ECO:0000259" key="6">
    <source>
        <dbReference type="PROSITE" id="PS50850"/>
    </source>
</evidence>
<dbReference type="EMBL" id="JBHULR010000004">
    <property type="protein sequence ID" value="MFD2548312.1"/>
    <property type="molecule type" value="Genomic_DNA"/>
</dbReference>
<dbReference type="SUPFAM" id="SSF103473">
    <property type="entry name" value="MFS general substrate transporter"/>
    <property type="match status" value="1"/>
</dbReference>
<dbReference type="InterPro" id="IPR000849">
    <property type="entry name" value="Sugar_P_transporter"/>
</dbReference>
<keyword evidence="4 5" id="KW-0472">Membrane</keyword>
<keyword evidence="2 5" id="KW-0812">Transmembrane</keyword>
<feature type="transmembrane region" description="Helical" evidence="5">
    <location>
        <begin position="232"/>
        <end position="257"/>
    </location>
</feature>
<dbReference type="InterPro" id="IPR036259">
    <property type="entry name" value="MFS_trans_sf"/>
</dbReference>
<feature type="transmembrane region" description="Helical" evidence="5">
    <location>
        <begin position="175"/>
        <end position="192"/>
    </location>
</feature>
<sequence>MVRSSTKKFRQDQWRMLWVTMFCYLFFYTGRHNFGWAAKGMANDLQITFTQIGWISFAMLMGYAIGQLINGNLADRWSPKIMIITGGFLSILCNLCISFAQSYVSVFLLWTLNGYFQSMAWGSGSKLIANWWGSEERGKAFGFYTMAAGSSSVLTFLMALILVQQEQSWRTLFRYPILFLLGALVLFLLFAYSHPARKGYTSLSEEERQPDKAEPKLHWKKAYLHVFKNKNFMIASLAIGFQSMARYGLIFWVPIHFLGDHYKDSNGNLWLTLLIPIGMAVGAVSFGYISDGLFEKNRARSIRAGMLCSSAVALLIYFVPIPNHFVAALLMFAAGFFVYGPQANFWTLSPDLLGTKLVGTGVGVMNMSAYVFAATGEPIFGKIIDLTHNTGHIFVIVAIICALCAFIISFVKQPRMDDYP</sequence>
<dbReference type="InterPro" id="IPR020846">
    <property type="entry name" value="MFS_dom"/>
</dbReference>
<feature type="transmembrane region" description="Helical" evidence="5">
    <location>
        <begin position="12"/>
        <end position="29"/>
    </location>
</feature>
<proteinExistence type="predicted"/>
<dbReference type="PIRSF" id="PIRSF002808">
    <property type="entry name" value="Hexose_phosphate_transp"/>
    <property type="match status" value="1"/>
</dbReference>
<gene>
    <name evidence="7" type="ORF">ACFSR5_11730</name>
</gene>
<dbReference type="InterPro" id="IPR051337">
    <property type="entry name" value="OPA_Antiporter"/>
</dbReference>
<keyword evidence="8" id="KW-1185">Reference proteome</keyword>
<evidence type="ECO:0000256" key="5">
    <source>
        <dbReference type="SAM" id="Phobius"/>
    </source>
</evidence>
<dbReference type="PANTHER" id="PTHR43826">
    <property type="entry name" value="GLUCOSE-6-PHOSPHATE EXCHANGER SLC37A4"/>
    <property type="match status" value="1"/>
</dbReference>
<dbReference type="InterPro" id="IPR011701">
    <property type="entry name" value="MFS"/>
</dbReference>
<feature type="transmembrane region" description="Helical" evidence="5">
    <location>
        <begin position="325"/>
        <end position="341"/>
    </location>
</feature>
<reference evidence="8" key="1">
    <citation type="journal article" date="2019" name="Int. J. Syst. Evol. Microbiol.">
        <title>The Global Catalogue of Microorganisms (GCM) 10K type strain sequencing project: providing services to taxonomists for standard genome sequencing and annotation.</title>
        <authorList>
            <consortium name="The Broad Institute Genomics Platform"/>
            <consortium name="The Broad Institute Genome Sequencing Center for Infectious Disease"/>
            <person name="Wu L."/>
            <person name="Ma J."/>
        </authorList>
    </citation>
    <scope>NUCLEOTIDE SEQUENCE [LARGE SCALE GENOMIC DNA]</scope>
    <source>
        <strain evidence="8">KCTC 42662</strain>
    </source>
</reference>
<comment type="caution">
    <text evidence="7">The sequence shown here is derived from an EMBL/GenBank/DDBJ whole genome shotgun (WGS) entry which is preliminary data.</text>
</comment>
<dbReference type="Pfam" id="PF07690">
    <property type="entry name" value="MFS_1"/>
    <property type="match status" value="1"/>
</dbReference>
<dbReference type="Proteomes" id="UP001597545">
    <property type="component" value="Unassembled WGS sequence"/>
</dbReference>
<evidence type="ECO:0000313" key="8">
    <source>
        <dbReference type="Proteomes" id="UP001597545"/>
    </source>
</evidence>
<dbReference type="PANTHER" id="PTHR43826:SF7">
    <property type="entry name" value="PROTEIN UHPC, PUTATIVE-RELATED"/>
    <property type="match status" value="1"/>
</dbReference>
<organism evidence="7 8">
    <name type="scientific">Sphingobacterium suaedae</name>
    <dbReference type="NCBI Taxonomy" id="1686402"/>
    <lineage>
        <taxon>Bacteria</taxon>
        <taxon>Pseudomonadati</taxon>
        <taxon>Bacteroidota</taxon>
        <taxon>Sphingobacteriia</taxon>
        <taxon>Sphingobacteriales</taxon>
        <taxon>Sphingobacteriaceae</taxon>
        <taxon>Sphingobacterium</taxon>
    </lineage>
</organism>
<keyword evidence="3 5" id="KW-1133">Transmembrane helix</keyword>
<evidence type="ECO:0000256" key="4">
    <source>
        <dbReference type="ARBA" id="ARBA00023136"/>
    </source>
</evidence>
<feature type="transmembrane region" description="Helical" evidence="5">
    <location>
        <begin position="269"/>
        <end position="289"/>
    </location>
</feature>
<feature type="domain" description="Major facilitator superfamily (MFS) profile" evidence="6">
    <location>
        <begin position="16"/>
        <end position="416"/>
    </location>
</feature>
<feature type="transmembrane region" description="Helical" evidence="5">
    <location>
        <begin position="301"/>
        <end position="319"/>
    </location>
</feature>
<evidence type="ECO:0000256" key="1">
    <source>
        <dbReference type="ARBA" id="ARBA00004127"/>
    </source>
</evidence>
<dbReference type="PROSITE" id="PS50850">
    <property type="entry name" value="MFS"/>
    <property type="match status" value="1"/>
</dbReference>
<feature type="transmembrane region" description="Helical" evidence="5">
    <location>
        <begin position="353"/>
        <end position="373"/>
    </location>
</feature>
<dbReference type="Gene3D" id="1.20.1250.20">
    <property type="entry name" value="MFS general substrate transporter like domains"/>
    <property type="match status" value="2"/>
</dbReference>
<feature type="transmembrane region" description="Helical" evidence="5">
    <location>
        <begin position="141"/>
        <end position="163"/>
    </location>
</feature>
<dbReference type="RefSeq" id="WP_380903945.1">
    <property type="nucleotide sequence ID" value="NZ_JBHUEG010000001.1"/>
</dbReference>